<dbReference type="InterPro" id="IPR013083">
    <property type="entry name" value="Znf_RING/FYVE/PHD"/>
</dbReference>
<dbReference type="GO" id="GO:0003677">
    <property type="term" value="F:DNA binding"/>
    <property type="evidence" value="ECO:0007669"/>
    <property type="project" value="InterPro"/>
</dbReference>
<gene>
    <name evidence="4" type="ORF">TCIL3000_0_20330</name>
</gene>
<dbReference type="EMBL" id="CAEQ01002624">
    <property type="protein sequence ID" value="CCD17196.1"/>
    <property type="molecule type" value="Genomic_DNA"/>
</dbReference>
<dbReference type="SMART" id="SM00184">
    <property type="entry name" value="RING"/>
    <property type="match status" value="1"/>
</dbReference>
<evidence type="ECO:0000259" key="3">
    <source>
        <dbReference type="PROSITE" id="PS50089"/>
    </source>
</evidence>
<dbReference type="Pfam" id="PF13920">
    <property type="entry name" value="zf-C3HC4_3"/>
    <property type="match status" value="1"/>
</dbReference>
<dbReference type="GO" id="GO:0061630">
    <property type="term" value="F:ubiquitin protein ligase activity"/>
    <property type="evidence" value="ECO:0007669"/>
    <property type="project" value="TreeGrafter"/>
</dbReference>
<dbReference type="SMART" id="SM00719">
    <property type="entry name" value="Plus3"/>
    <property type="match status" value="1"/>
</dbReference>
<dbReference type="Gene3D" id="3.30.40.10">
    <property type="entry name" value="Zinc/RING finger domain, C3HC4 (zinc finger)"/>
    <property type="match status" value="1"/>
</dbReference>
<dbReference type="GO" id="GO:0006511">
    <property type="term" value="P:ubiquitin-dependent protein catabolic process"/>
    <property type="evidence" value="ECO:0007669"/>
    <property type="project" value="TreeGrafter"/>
</dbReference>
<protein>
    <submittedName>
        <fullName evidence="4">WGS project CAEQ00000000 data, annotated contig 819</fullName>
    </submittedName>
</protein>
<dbReference type="OMA" id="PILHSAC"/>
<keyword evidence="1" id="KW-0863">Zinc-finger</keyword>
<keyword evidence="5" id="KW-1185">Reference proteome</keyword>
<comment type="caution">
    <text evidence="4">The sequence shown here is derived from an EMBL/GenBank/DDBJ whole genome shotgun (WGS) entry which is preliminary data.</text>
</comment>
<dbReference type="Proteomes" id="UP000000702">
    <property type="component" value="Unassembled WGS sequence"/>
</dbReference>
<feature type="compositionally biased region" description="Polar residues" evidence="2">
    <location>
        <begin position="284"/>
        <end position="300"/>
    </location>
</feature>
<dbReference type="Pfam" id="PF03126">
    <property type="entry name" value="Plus-3"/>
    <property type="match status" value="1"/>
</dbReference>
<evidence type="ECO:0000313" key="5">
    <source>
        <dbReference type="Proteomes" id="UP000000702"/>
    </source>
</evidence>
<dbReference type="PANTHER" id="PTHR22696">
    <property type="entry name" value="E3 UBIQUITIN-PROTEIN LIGASE RNF26"/>
    <property type="match status" value="1"/>
</dbReference>
<feature type="compositionally biased region" description="Low complexity" evidence="2">
    <location>
        <begin position="247"/>
        <end position="260"/>
    </location>
</feature>
<dbReference type="VEuPathDB" id="TriTrypDB:TcIL3000_0_20330"/>
<evidence type="ECO:0000313" key="4">
    <source>
        <dbReference type="EMBL" id="CCD17196.1"/>
    </source>
</evidence>
<dbReference type="PANTHER" id="PTHR22696:SF1">
    <property type="entry name" value="E3 UBIQUITIN-PROTEIN LIGASE RNF26"/>
    <property type="match status" value="1"/>
</dbReference>
<name>F9WIP8_TRYCI</name>
<dbReference type="SUPFAM" id="SSF57850">
    <property type="entry name" value="RING/U-box"/>
    <property type="match status" value="1"/>
</dbReference>
<dbReference type="SUPFAM" id="SSF159042">
    <property type="entry name" value="Plus3-like"/>
    <property type="match status" value="1"/>
</dbReference>
<evidence type="ECO:0000256" key="2">
    <source>
        <dbReference type="SAM" id="MobiDB-lite"/>
    </source>
</evidence>
<dbReference type="InterPro" id="IPR004343">
    <property type="entry name" value="Plus-3_dom"/>
</dbReference>
<feature type="region of interest" description="Disordered" evidence="2">
    <location>
        <begin position="211"/>
        <end position="302"/>
    </location>
</feature>
<dbReference type="PROSITE" id="PS50089">
    <property type="entry name" value="ZF_RING_2"/>
    <property type="match status" value="1"/>
</dbReference>
<feature type="domain" description="RING-type" evidence="3">
    <location>
        <begin position="359"/>
        <end position="394"/>
    </location>
</feature>
<dbReference type="GO" id="GO:0008270">
    <property type="term" value="F:zinc ion binding"/>
    <property type="evidence" value="ECO:0007669"/>
    <property type="project" value="UniProtKB-KW"/>
</dbReference>
<evidence type="ECO:0000256" key="1">
    <source>
        <dbReference type="PROSITE-ProRule" id="PRU00175"/>
    </source>
</evidence>
<feature type="compositionally biased region" description="Polar residues" evidence="2">
    <location>
        <begin position="217"/>
        <end position="229"/>
    </location>
</feature>
<sequence>MIAGEEHQLFLAAKQAQLSRNQAAQIIMADTSHSVLQGAFVRVLLELPDQTENYVVARVGAVTTGELYGGFANNANLRTDKYLLLLLPPSLATINGTQYQLNSISNSLMTEKEFETWLGMTRVNAHMALMVNATNREGGDSQMGGPNCCIPTKQELLAIGERIHTVGAQVSAAHGFSNPAGRQQRPANGQQNAYPETQLHQGDWVMPDMPMSVARRSGTNGVASRSAVPSNGYGGIIFKAPAATQPNNNNNSNGENGQDNAASVPSGTEDGVNVGASTPRPPSSKGQAHASQPTSEQNLDLPSRHQVRQDVLNKLNQHSVVFPQNIDELKLSQLRLTERDMIEYLEHVRDVLSSKQENCVVCLDHVPTVISLPCRHKVLCRLCASAVTTCPVCRSYLFELFEPKEI</sequence>
<keyword evidence="1" id="KW-0479">Metal-binding</keyword>
<dbReference type="AlphaFoldDB" id="F9WIP8"/>
<keyword evidence="1" id="KW-0862">Zinc</keyword>
<dbReference type="InterPro" id="IPR036128">
    <property type="entry name" value="Plus3-like_sf"/>
</dbReference>
<accession>F9WIP8</accession>
<proteinExistence type="predicted"/>
<organism evidence="4 5">
    <name type="scientific">Trypanosoma congolense (strain IL3000)</name>
    <dbReference type="NCBI Taxonomy" id="1068625"/>
    <lineage>
        <taxon>Eukaryota</taxon>
        <taxon>Discoba</taxon>
        <taxon>Euglenozoa</taxon>
        <taxon>Kinetoplastea</taxon>
        <taxon>Metakinetoplastina</taxon>
        <taxon>Trypanosomatida</taxon>
        <taxon>Trypanosomatidae</taxon>
        <taxon>Trypanosoma</taxon>
        <taxon>Nannomonas</taxon>
    </lineage>
</organism>
<dbReference type="InterPro" id="IPR001841">
    <property type="entry name" value="Znf_RING"/>
</dbReference>
<reference evidence="4 5" key="2">
    <citation type="journal article" date="2012" name="Proc. Natl. Acad. Sci. U.S.A.">
        <title>Antigenic diversity is generated by distinct evolutionary mechanisms in African trypanosome species.</title>
        <authorList>
            <person name="Jackson A.P."/>
            <person name="Berry A."/>
            <person name="Aslett M."/>
            <person name="Allison H.C."/>
            <person name="Burton P."/>
            <person name="Vavrova-Anderson J."/>
            <person name="Brown R."/>
            <person name="Browne H."/>
            <person name="Corton N."/>
            <person name="Hauser H."/>
            <person name="Gamble J."/>
            <person name="Gilderthorp R."/>
            <person name="Marcello L."/>
            <person name="McQuillan J."/>
            <person name="Otto T.D."/>
            <person name="Quail M.A."/>
            <person name="Sanders M.J."/>
            <person name="van Tonder A."/>
            <person name="Ginger M.L."/>
            <person name="Field M.C."/>
            <person name="Barry J.D."/>
            <person name="Hertz-Fowler C."/>
            <person name="Berriman M."/>
        </authorList>
    </citation>
    <scope>NUCLEOTIDE SEQUENCE [LARGE SCALE GENOMIC DNA]</scope>
    <source>
        <strain evidence="4 5">IL3000</strain>
    </source>
</reference>
<reference evidence="5" key="1">
    <citation type="submission" date="2011-07" db="EMBL/GenBank/DDBJ databases">
        <title>Divergent evolution of antigenic variation in African trypanosomes.</title>
        <authorList>
            <person name="Jackson A.P."/>
            <person name="Berry A."/>
            <person name="Allison H.C."/>
            <person name="Burton P."/>
            <person name="Anderson J."/>
            <person name="Aslett M."/>
            <person name="Brown R."/>
            <person name="Corton N."/>
            <person name="Harris D."/>
            <person name="Hauser H."/>
            <person name="Gamble J."/>
            <person name="Gilderthorp R."/>
            <person name="McQuillan J."/>
            <person name="Quail M.A."/>
            <person name="Sanders M."/>
            <person name="Van Tonder A."/>
            <person name="Ginger M.L."/>
            <person name="Donelson J.E."/>
            <person name="Field M.C."/>
            <person name="Barry J.D."/>
            <person name="Berriman M."/>
            <person name="Hertz-Fowler C."/>
        </authorList>
    </citation>
    <scope>NUCLEOTIDE SEQUENCE [LARGE SCALE GENOMIC DNA]</scope>
    <source>
        <strain evidence="5">IL3000</strain>
    </source>
</reference>
<dbReference type="GO" id="GO:0016567">
    <property type="term" value="P:protein ubiquitination"/>
    <property type="evidence" value="ECO:0007669"/>
    <property type="project" value="TreeGrafter"/>
</dbReference>
<dbReference type="Gene3D" id="3.90.70.200">
    <property type="entry name" value="Plus-3 domain"/>
    <property type="match status" value="1"/>
</dbReference>